<dbReference type="EMBL" id="AAYA01000010">
    <property type="protein sequence ID" value="EBA07331.1"/>
    <property type="molecule type" value="Genomic_DNA"/>
</dbReference>
<evidence type="ECO:0000313" key="2">
    <source>
        <dbReference type="EMBL" id="EBA07331.1"/>
    </source>
</evidence>
<organism evidence="2 3">
    <name type="scientific">Sagittula stellata (strain ATCC 700073 / DSM 11524 / E-37)</name>
    <dbReference type="NCBI Taxonomy" id="388399"/>
    <lineage>
        <taxon>Bacteria</taxon>
        <taxon>Pseudomonadati</taxon>
        <taxon>Pseudomonadota</taxon>
        <taxon>Alphaproteobacteria</taxon>
        <taxon>Rhodobacterales</taxon>
        <taxon>Roseobacteraceae</taxon>
        <taxon>Sagittula</taxon>
    </lineage>
</organism>
<comment type="caution">
    <text evidence="2">The sequence shown here is derived from an EMBL/GenBank/DDBJ whole genome shotgun (WGS) entry which is preliminary data.</text>
</comment>
<dbReference type="SUPFAM" id="SSF88713">
    <property type="entry name" value="Glycoside hydrolase/deacetylase"/>
    <property type="match status" value="1"/>
</dbReference>
<sequence length="420" mass="42989">MPASDVSVDDDVVAVLPAEESIPETPAVVPEAPSSVLETTDAVGSEPDAAPAPDVGETPAEPEAPLQPEADTQLAVTEEAPVAPPAAIESPPEPAAEAGPEAVEDAAPPVETATSEVPAPVTLEPEDAPELAADDPKETPGRPTIGTPAGSLADRAPAVSEGRLPTIGAEAETPVATEEPEALETVADPLGPDSPLVKYASRFTPQTDVPRMSLILVDDGSGPMGPEELETFPFPVSFAISPAHPDPKGAAEGYRERGFEVLALGDMPEGAVASDVEVSLTGLFDAIPGAVGVLEDPSGGLQGSREVSMQAAAFLGSTGHGLVMVPKGLNTAQKLAAKEGVPSATLFRDLDSEGQDQGLIRRTLDQAAFRARQEGAVIMLGRLRADTISALLLWGLQDRGNTIALVPISTVLKESLAPAE</sequence>
<dbReference type="RefSeq" id="WP_005860965.1">
    <property type="nucleotide sequence ID" value="NZ_AAYA01000010.1"/>
</dbReference>
<gene>
    <name evidence="2" type="ORF">SSE37_06829</name>
</gene>
<keyword evidence="3" id="KW-1185">Reference proteome</keyword>
<dbReference type="InterPro" id="IPR006837">
    <property type="entry name" value="Divergent_DAC"/>
</dbReference>
<feature type="compositionally biased region" description="Low complexity" evidence="1">
    <location>
        <begin position="57"/>
        <end position="113"/>
    </location>
</feature>
<dbReference type="Proteomes" id="UP000005713">
    <property type="component" value="Unassembled WGS sequence"/>
</dbReference>
<dbReference type="AlphaFoldDB" id="A3K6I1"/>
<dbReference type="InterPro" id="IPR011330">
    <property type="entry name" value="Glyco_hydro/deAcase_b/a-brl"/>
</dbReference>
<dbReference type="OrthoDB" id="7658418at2"/>
<feature type="compositionally biased region" description="Acidic residues" evidence="1">
    <location>
        <begin position="124"/>
        <end position="133"/>
    </location>
</feature>
<accession>A3K6I1</accession>
<dbReference type="GO" id="GO:0005975">
    <property type="term" value="P:carbohydrate metabolic process"/>
    <property type="evidence" value="ECO:0007669"/>
    <property type="project" value="InterPro"/>
</dbReference>
<reference evidence="2 3" key="1">
    <citation type="submission" date="2006-06" db="EMBL/GenBank/DDBJ databases">
        <authorList>
            <person name="Moran M.A."/>
            <person name="Ferriera S."/>
            <person name="Johnson J."/>
            <person name="Kravitz S."/>
            <person name="Beeson K."/>
            <person name="Sutton G."/>
            <person name="Rogers Y.-H."/>
            <person name="Friedman R."/>
            <person name="Frazier M."/>
            <person name="Venter J.C."/>
        </authorList>
    </citation>
    <scope>NUCLEOTIDE SEQUENCE [LARGE SCALE GENOMIC DNA]</scope>
    <source>
        <strain evidence="2 3">E-37</strain>
    </source>
</reference>
<feature type="region of interest" description="Disordered" evidence="1">
    <location>
        <begin position="18"/>
        <end position="161"/>
    </location>
</feature>
<evidence type="ECO:0000313" key="3">
    <source>
        <dbReference type="Proteomes" id="UP000005713"/>
    </source>
</evidence>
<dbReference type="eggNOG" id="COG2861">
    <property type="taxonomic scope" value="Bacteria"/>
</dbReference>
<name>A3K6I1_SAGS3</name>
<evidence type="ECO:0008006" key="4">
    <source>
        <dbReference type="Google" id="ProtNLM"/>
    </source>
</evidence>
<dbReference type="Gene3D" id="3.20.20.370">
    <property type="entry name" value="Glycoside hydrolase/deacetylase"/>
    <property type="match status" value="1"/>
</dbReference>
<protein>
    <recommendedName>
        <fullName evidence="4">YibQ protein</fullName>
    </recommendedName>
</protein>
<evidence type="ECO:0000256" key="1">
    <source>
        <dbReference type="SAM" id="MobiDB-lite"/>
    </source>
</evidence>
<proteinExistence type="predicted"/>
<dbReference type="CDD" id="cd10936">
    <property type="entry name" value="CE4_DAC2"/>
    <property type="match status" value="1"/>
</dbReference>
<dbReference type="Pfam" id="PF04748">
    <property type="entry name" value="Polysacc_deac_2"/>
    <property type="match status" value="1"/>
</dbReference>